<dbReference type="AlphaFoldDB" id="A0A371IW06"/>
<accession>A0A371IW06</accession>
<dbReference type="EMBL" id="NOJZ02000001">
    <property type="protein sequence ID" value="RDY24663.1"/>
    <property type="molecule type" value="Genomic_DNA"/>
</dbReference>
<name>A0A371IW06_9FIRM</name>
<comment type="caution">
    <text evidence="1">The sequence shown here is derived from an EMBL/GenBank/DDBJ whole genome shotgun (WGS) entry which is preliminary data.</text>
</comment>
<organism evidence="1 2">
    <name type="scientific">Romboutsia maritimum</name>
    <dbReference type="NCBI Taxonomy" id="2020948"/>
    <lineage>
        <taxon>Bacteria</taxon>
        <taxon>Bacillati</taxon>
        <taxon>Bacillota</taxon>
        <taxon>Clostridia</taxon>
        <taxon>Peptostreptococcales</taxon>
        <taxon>Peptostreptococcaceae</taxon>
        <taxon>Romboutsia</taxon>
    </lineage>
</organism>
<dbReference type="OrthoDB" id="1757781at2"/>
<evidence type="ECO:0000313" key="2">
    <source>
        <dbReference type="Proteomes" id="UP000243494"/>
    </source>
</evidence>
<proteinExistence type="predicted"/>
<dbReference type="RefSeq" id="WP_095404977.1">
    <property type="nucleotide sequence ID" value="NZ_NOJZ02000001.1"/>
</dbReference>
<gene>
    <name evidence="1" type="ORF">CHF27_000235</name>
</gene>
<protein>
    <submittedName>
        <fullName evidence="1">Uncharacterized protein</fullName>
    </submittedName>
</protein>
<evidence type="ECO:0000313" key="1">
    <source>
        <dbReference type="EMBL" id="RDY24663.1"/>
    </source>
</evidence>
<reference evidence="1 2" key="1">
    <citation type="journal article" date="2017" name="Genome Announc.">
        <title>Draft Genome Sequence of Romboutsia maritimum sp. nov. Strain CCRI-22766(T), Isolated from Coastal Estuarine Mud.</title>
        <authorList>
            <person name="Maheux A.F."/>
            <person name="Boudreau D.K."/>
            <person name="Berube E."/>
            <person name="Boissinot M."/>
            <person name="Raymond F."/>
            <person name="Brodeur S."/>
            <person name="Corbeil J."/>
            <person name="Brightwell G."/>
            <person name="Broda D."/>
            <person name="Omar R.F."/>
            <person name="Bergeron M.G."/>
        </authorList>
    </citation>
    <scope>NUCLEOTIDE SEQUENCE [LARGE SCALE GENOMIC DNA]</scope>
    <source>
        <strain evidence="1 2">CCRI-22766</strain>
    </source>
</reference>
<keyword evidence="2" id="KW-1185">Reference proteome</keyword>
<dbReference type="Proteomes" id="UP000243494">
    <property type="component" value="Unassembled WGS sequence"/>
</dbReference>
<sequence length="167" mass="19733">MLVESIEIKISKKDAMKHILKKTPLVSRIEQFNKKPKNIHIEYIEFKVLSYEIISKHKGQKLFRHEVKKQNITMLVNTYNGYSESIDIIPATVKRYIAKSCIKKSKVDEMYIIEEVKTQIIYFLGNNLKYESLDRLGIQNIKLIQIKSIYKPYWVSDFNGKKIYIDA</sequence>